<feature type="compositionally biased region" description="Acidic residues" evidence="3">
    <location>
        <begin position="536"/>
        <end position="567"/>
    </location>
</feature>
<dbReference type="SUPFAM" id="SSF52540">
    <property type="entry name" value="P-loop containing nucleoside triphosphate hydrolases"/>
    <property type="match status" value="1"/>
</dbReference>
<dbReference type="InterPro" id="IPR027417">
    <property type="entry name" value="P-loop_NTPase"/>
</dbReference>
<feature type="compositionally biased region" description="Acidic residues" evidence="3">
    <location>
        <begin position="604"/>
        <end position="622"/>
    </location>
</feature>
<reference evidence="6 7" key="1">
    <citation type="journal article" date="2018" name="Sci. Rep.">
        <title>Raphidocelis subcapitata (=Pseudokirchneriella subcapitata) provides an insight into genome evolution and environmental adaptations in the Sphaeropleales.</title>
        <authorList>
            <person name="Suzuki S."/>
            <person name="Yamaguchi H."/>
            <person name="Nakajima N."/>
            <person name="Kawachi M."/>
        </authorList>
    </citation>
    <scope>NUCLEOTIDE SEQUENCE [LARGE SCALE GENOMIC DNA]</scope>
    <source>
        <strain evidence="6 7">NIES-35</strain>
    </source>
</reference>
<name>A0A2V0NV84_9CHLO</name>
<gene>
    <name evidence="6" type="ORF">Rsub_02035</name>
</gene>
<dbReference type="InterPro" id="IPR031167">
    <property type="entry name" value="G_OBG"/>
</dbReference>
<protein>
    <submittedName>
        <fullName evidence="6">GTP-binding protein</fullName>
    </submittedName>
</protein>
<organism evidence="6 7">
    <name type="scientific">Raphidocelis subcapitata</name>
    <dbReference type="NCBI Taxonomy" id="307507"/>
    <lineage>
        <taxon>Eukaryota</taxon>
        <taxon>Viridiplantae</taxon>
        <taxon>Chlorophyta</taxon>
        <taxon>core chlorophytes</taxon>
        <taxon>Chlorophyceae</taxon>
        <taxon>CS clade</taxon>
        <taxon>Sphaeropleales</taxon>
        <taxon>Selenastraceae</taxon>
        <taxon>Raphidocelis</taxon>
    </lineage>
</organism>
<evidence type="ECO:0000259" key="4">
    <source>
        <dbReference type="PROSITE" id="PS51710"/>
    </source>
</evidence>
<dbReference type="CDD" id="cd01898">
    <property type="entry name" value="Obg"/>
    <property type="match status" value="1"/>
</dbReference>
<dbReference type="EMBL" id="BDRX01000010">
    <property type="protein sequence ID" value="GBF89463.1"/>
    <property type="molecule type" value="Genomic_DNA"/>
</dbReference>
<dbReference type="PROSITE" id="PS51883">
    <property type="entry name" value="OBG"/>
    <property type="match status" value="1"/>
</dbReference>
<dbReference type="InterPro" id="IPR036726">
    <property type="entry name" value="GTP1_OBG_dom_sf"/>
</dbReference>
<evidence type="ECO:0000256" key="3">
    <source>
        <dbReference type="SAM" id="MobiDB-lite"/>
    </source>
</evidence>
<accession>A0A2V0NV84</accession>
<evidence type="ECO:0000259" key="5">
    <source>
        <dbReference type="PROSITE" id="PS51883"/>
    </source>
</evidence>
<dbReference type="InterPro" id="IPR006073">
    <property type="entry name" value="GTP-bd"/>
</dbReference>
<evidence type="ECO:0000256" key="1">
    <source>
        <dbReference type="ARBA" id="ARBA00022741"/>
    </source>
</evidence>
<dbReference type="GO" id="GO:0005739">
    <property type="term" value="C:mitochondrion"/>
    <property type="evidence" value="ECO:0007669"/>
    <property type="project" value="TreeGrafter"/>
</dbReference>
<dbReference type="GO" id="GO:0005525">
    <property type="term" value="F:GTP binding"/>
    <property type="evidence" value="ECO:0007669"/>
    <property type="project" value="UniProtKB-KW"/>
</dbReference>
<keyword evidence="7" id="KW-1185">Reference proteome</keyword>
<evidence type="ECO:0000256" key="2">
    <source>
        <dbReference type="ARBA" id="ARBA00023134"/>
    </source>
</evidence>
<feature type="compositionally biased region" description="Low complexity" evidence="3">
    <location>
        <begin position="29"/>
        <end position="48"/>
    </location>
</feature>
<dbReference type="PROSITE" id="PS00905">
    <property type="entry name" value="GTP1_OBG"/>
    <property type="match status" value="1"/>
</dbReference>
<dbReference type="SUPFAM" id="SSF82051">
    <property type="entry name" value="Obg GTP-binding protein N-terminal domain"/>
    <property type="match status" value="1"/>
</dbReference>
<dbReference type="Pfam" id="PF01018">
    <property type="entry name" value="GTP1_OBG"/>
    <property type="match status" value="1"/>
</dbReference>
<sequence length="644" mass="65629">MRSMQGQHAGAAGVGVSGGAGAVVAAAAAARRASRARPAAAPLGAAAAPWPECPWRAASGPHQPPRRRRGPAPAAAAPAKAAAGAAQGADPKEAHKIFDEVVITVKSGDGGSGEIVESGAGKTVSNYKYRPGGHQPKKIWLEASDPADGADGADVYLICDPSLDTLLHLHKRKQHTAARGAHGNPAAGSGGPKRNEGLRKALTPPLLIPVPPGTVVKKKGSGAVVGELLQPGQRLLVAKGGKGGAGVRAPSKEQRQREVARELKYAKESGAEVVSVIDTNWQHDARGLPGQQLSLQLLLRVVADVGIVGFPNAGKSSLLAALTRASPAVAPYPFTTLMPNLGVMAAGSGPVLADLPGLIEGAHQGRGLGRVFLRHLRRTRVLLHVVDASAADPATDYLAVREELRMYNPDYCTRPHVVALNKMDLEDAGALRDEVAAEVTAAAAALAERHGAAAVLPPAAVVAVSAASGEGLGALARALQAALTGGRPAAAAEAADAEAWAAAAAPPPRRRGGEAAAAAWEEGADGEAAAAAAAAEDWEEGEEAGEAGGEEEGEEEGEGDEEWDEETAAAAARWQAVLDAGGEAQPGEGQRQLRQPRGSVLGEEGPDGGEEGEGDGADEVAPADDEDAWLLELSEEQLLRMEVD</sequence>
<dbReference type="PRINTS" id="PR00326">
    <property type="entry name" value="GTP1OBG"/>
</dbReference>
<dbReference type="InterPro" id="IPR006074">
    <property type="entry name" value="GTP1-OBG_CS"/>
</dbReference>
<evidence type="ECO:0000313" key="6">
    <source>
        <dbReference type="EMBL" id="GBF89463.1"/>
    </source>
</evidence>
<keyword evidence="1" id="KW-0547">Nucleotide-binding</keyword>
<dbReference type="GO" id="GO:0042254">
    <property type="term" value="P:ribosome biogenesis"/>
    <property type="evidence" value="ECO:0007669"/>
    <property type="project" value="UniProtKB-UniRule"/>
</dbReference>
<keyword evidence="2" id="KW-0342">GTP-binding</keyword>
<feature type="domain" description="OBG-type G" evidence="4">
    <location>
        <begin position="303"/>
        <end position="484"/>
    </location>
</feature>
<feature type="compositionally biased region" description="Low complexity" evidence="3">
    <location>
        <begin position="71"/>
        <end position="89"/>
    </location>
</feature>
<feature type="region of interest" description="Disordered" evidence="3">
    <location>
        <begin position="174"/>
        <end position="198"/>
    </location>
</feature>
<dbReference type="PROSITE" id="PS51710">
    <property type="entry name" value="G_OBG"/>
    <property type="match status" value="1"/>
</dbReference>
<dbReference type="InParanoid" id="A0A2V0NV84"/>
<dbReference type="InterPro" id="IPR045086">
    <property type="entry name" value="OBG_GTPase"/>
</dbReference>
<comment type="caution">
    <text evidence="6">The sequence shown here is derived from an EMBL/GenBank/DDBJ whole genome shotgun (WGS) entry which is preliminary data.</text>
</comment>
<evidence type="ECO:0000313" key="7">
    <source>
        <dbReference type="Proteomes" id="UP000247498"/>
    </source>
</evidence>
<dbReference type="PANTHER" id="PTHR11702:SF39">
    <property type="entry name" value="GTP-BINDING PROTEIN OBGC2-RELATED"/>
    <property type="match status" value="1"/>
</dbReference>
<dbReference type="Proteomes" id="UP000247498">
    <property type="component" value="Unassembled WGS sequence"/>
</dbReference>
<dbReference type="AlphaFoldDB" id="A0A2V0NV84"/>
<dbReference type="PANTHER" id="PTHR11702">
    <property type="entry name" value="DEVELOPMENTALLY REGULATED GTP-BINDING PROTEIN-RELATED"/>
    <property type="match status" value="1"/>
</dbReference>
<dbReference type="InterPro" id="IPR006169">
    <property type="entry name" value="GTP1_OBG_dom"/>
</dbReference>
<dbReference type="Gene3D" id="3.40.50.300">
    <property type="entry name" value="P-loop containing nucleotide triphosphate hydrolases"/>
    <property type="match status" value="1"/>
</dbReference>
<dbReference type="Gene3D" id="2.70.210.12">
    <property type="entry name" value="GTP1/OBG domain"/>
    <property type="match status" value="1"/>
</dbReference>
<dbReference type="STRING" id="307507.A0A2V0NV84"/>
<feature type="region of interest" description="Disordered" evidence="3">
    <location>
        <begin position="29"/>
        <end position="92"/>
    </location>
</feature>
<feature type="compositionally biased region" description="Low complexity" evidence="3">
    <location>
        <begin position="514"/>
        <end position="535"/>
    </location>
</feature>
<feature type="region of interest" description="Disordered" evidence="3">
    <location>
        <begin position="501"/>
        <end position="622"/>
    </location>
</feature>
<feature type="domain" description="Obg" evidence="5">
    <location>
        <begin position="95"/>
        <end position="302"/>
    </location>
</feature>
<dbReference type="OrthoDB" id="347018at2759"/>
<proteinExistence type="predicted"/>
<dbReference type="GO" id="GO:0003924">
    <property type="term" value="F:GTPase activity"/>
    <property type="evidence" value="ECO:0007669"/>
    <property type="project" value="InterPro"/>
</dbReference>
<dbReference type="Pfam" id="PF01926">
    <property type="entry name" value="MMR_HSR1"/>
    <property type="match status" value="1"/>
</dbReference>